<keyword evidence="1" id="KW-0813">Transport</keyword>
<evidence type="ECO:0000256" key="2">
    <source>
        <dbReference type="ARBA" id="ARBA00022741"/>
    </source>
</evidence>
<name>A0A372LJJ2_9BACI</name>
<dbReference type="InterPro" id="IPR003593">
    <property type="entry name" value="AAA+_ATPase"/>
</dbReference>
<dbReference type="OrthoDB" id="9805514at2"/>
<dbReference type="Gene3D" id="3.40.50.300">
    <property type="entry name" value="P-loop containing nucleotide triphosphate hydrolases"/>
    <property type="match status" value="1"/>
</dbReference>
<dbReference type="PANTHER" id="PTHR45772:SF8">
    <property type="entry name" value="HIGH-AFFINITY BRANCHED-CHAIN AMINO ACID TRANSPORT ATP-BINDING PROTEIN"/>
    <property type="match status" value="1"/>
</dbReference>
<dbReference type="GO" id="GO:0005886">
    <property type="term" value="C:plasma membrane"/>
    <property type="evidence" value="ECO:0007669"/>
    <property type="project" value="TreeGrafter"/>
</dbReference>
<dbReference type="InterPro" id="IPR003439">
    <property type="entry name" value="ABC_transporter-like_ATP-bd"/>
</dbReference>
<protein>
    <submittedName>
        <fullName evidence="5">ABC transporter ATP-binding protein</fullName>
    </submittedName>
</protein>
<accession>A0A372LJJ2</accession>
<dbReference type="SUPFAM" id="SSF52540">
    <property type="entry name" value="P-loop containing nucleoside triphosphate hydrolases"/>
    <property type="match status" value="1"/>
</dbReference>
<evidence type="ECO:0000259" key="4">
    <source>
        <dbReference type="PROSITE" id="PS50893"/>
    </source>
</evidence>
<organism evidence="5 6">
    <name type="scientific">Peribacillus glennii</name>
    <dbReference type="NCBI Taxonomy" id="2303991"/>
    <lineage>
        <taxon>Bacteria</taxon>
        <taxon>Bacillati</taxon>
        <taxon>Bacillota</taxon>
        <taxon>Bacilli</taxon>
        <taxon>Bacillales</taxon>
        <taxon>Bacillaceae</taxon>
        <taxon>Peribacillus</taxon>
    </lineage>
</organism>
<reference evidence="5 6" key="1">
    <citation type="submission" date="2018-08" db="EMBL/GenBank/DDBJ databases">
        <title>Bacillus chawlae sp. nov., Bacillus glennii sp. nov., and Bacillus saganii sp. nov. Isolated from the Vehicle Assembly Building at Kennedy Space Center where the Viking Spacecraft were Assembled.</title>
        <authorList>
            <person name="Seuylemezian A."/>
            <person name="Vaishampayan P."/>
        </authorList>
    </citation>
    <scope>NUCLEOTIDE SEQUENCE [LARGE SCALE GENOMIC DNA]</scope>
    <source>
        <strain evidence="5 6">V44-8</strain>
    </source>
</reference>
<dbReference type="PROSITE" id="PS50893">
    <property type="entry name" value="ABC_TRANSPORTER_2"/>
    <property type="match status" value="1"/>
</dbReference>
<evidence type="ECO:0000313" key="5">
    <source>
        <dbReference type="EMBL" id="RFU66595.1"/>
    </source>
</evidence>
<dbReference type="EMBL" id="QVTD01000001">
    <property type="protein sequence ID" value="RFU66595.1"/>
    <property type="molecule type" value="Genomic_DNA"/>
</dbReference>
<dbReference type="RefSeq" id="WP_117320559.1">
    <property type="nucleotide sequence ID" value="NZ_QVTD01000001.1"/>
</dbReference>
<evidence type="ECO:0000256" key="1">
    <source>
        <dbReference type="ARBA" id="ARBA00022448"/>
    </source>
</evidence>
<evidence type="ECO:0000313" key="6">
    <source>
        <dbReference type="Proteomes" id="UP000262939"/>
    </source>
</evidence>
<dbReference type="GO" id="GO:0016887">
    <property type="term" value="F:ATP hydrolysis activity"/>
    <property type="evidence" value="ECO:0007669"/>
    <property type="project" value="InterPro"/>
</dbReference>
<dbReference type="InterPro" id="IPR027417">
    <property type="entry name" value="P-loop_NTPase"/>
</dbReference>
<gene>
    <name evidence="5" type="ORF">D0466_00280</name>
</gene>
<dbReference type="Pfam" id="PF00005">
    <property type="entry name" value="ABC_tran"/>
    <property type="match status" value="1"/>
</dbReference>
<dbReference type="InterPro" id="IPR051120">
    <property type="entry name" value="ABC_AA/LPS_Transport"/>
</dbReference>
<dbReference type="Proteomes" id="UP000262939">
    <property type="component" value="Unassembled WGS sequence"/>
</dbReference>
<dbReference type="CDD" id="cd03219">
    <property type="entry name" value="ABC_Mj1267_LivG_branched"/>
    <property type="match status" value="1"/>
</dbReference>
<sequence length="245" mass="27261">MSKGLVEKSDAILTLKGVGKHFGGLKAVDNIDLSIKKGELHCLIGPNGAGKSTIFKMIMGVYEPTVGEVFYNGKNITKMKNWDRANLGLSIKMQVPGVFGELSVYDNMRISAQKHMKSSERDEEIDNLLRFLDIIHLKYEIVNNLSHGQQQWLEIGMSLASKPELLLLDEPAAGMGPTETEFTAELVQKLNREGVTILFIDHDMDFVRKIAEKVTVLHLGKKFAEGTIEEIEANQDVVDIYLGNS</sequence>
<dbReference type="SMART" id="SM00382">
    <property type="entry name" value="AAA"/>
    <property type="match status" value="1"/>
</dbReference>
<comment type="caution">
    <text evidence="5">The sequence shown here is derived from an EMBL/GenBank/DDBJ whole genome shotgun (WGS) entry which is preliminary data.</text>
</comment>
<keyword evidence="3 5" id="KW-0067">ATP-binding</keyword>
<feature type="domain" description="ABC transporter" evidence="4">
    <location>
        <begin position="13"/>
        <end position="244"/>
    </location>
</feature>
<keyword evidence="6" id="KW-1185">Reference proteome</keyword>
<dbReference type="PANTHER" id="PTHR45772">
    <property type="entry name" value="CONSERVED COMPONENT OF ABC TRANSPORTER FOR NATURAL AMINO ACIDS-RELATED"/>
    <property type="match status" value="1"/>
</dbReference>
<proteinExistence type="predicted"/>
<dbReference type="AlphaFoldDB" id="A0A372LJJ2"/>
<evidence type="ECO:0000256" key="3">
    <source>
        <dbReference type="ARBA" id="ARBA00022840"/>
    </source>
</evidence>
<keyword evidence="2" id="KW-0547">Nucleotide-binding</keyword>
<dbReference type="GO" id="GO:0005524">
    <property type="term" value="F:ATP binding"/>
    <property type="evidence" value="ECO:0007669"/>
    <property type="project" value="UniProtKB-KW"/>
</dbReference>